<gene>
    <name evidence="2" type="ORF">GTH24_08690</name>
</gene>
<evidence type="ECO:0000313" key="3">
    <source>
        <dbReference type="Proteomes" id="UP000503287"/>
    </source>
</evidence>
<feature type="domain" description="Bacteriophage T5 Orf172 DNA-binding" evidence="1">
    <location>
        <begin position="46"/>
        <end position="126"/>
    </location>
</feature>
<evidence type="ECO:0000313" key="2">
    <source>
        <dbReference type="EMBL" id="QIF93965.1"/>
    </source>
</evidence>
<dbReference type="SMART" id="SM00974">
    <property type="entry name" value="T5orf172"/>
    <property type="match status" value="1"/>
</dbReference>
<proteinExistence type="predicted"/>
<reference evidence="2 3" key="1">
    <citation type="submission" date="2020-01" db="EMBL/GenBank/DDBJ databases">
        <title>The genomic epidemiology of tigecycline resistance gene tet(X) variants in a swine farm in China.</title>
        <authorList>
            <person name="Peng K."/>
            <person name="Li R."/>
        </authorList>
    </citation>
    <scope>NUCLEOTIDE SEQUENCE [LARGE SCALE GENOMIC DNA]</scope>
    <source>
        <strain evidence="2 3">ZN3</strain>
    </source>
</reference>
<dbReference type="Proteomes" id="UP000503287">
    <property type="component" value="Chromosome"/>
</dbReference>
<dbReference type="RefSeq" id="WP_164526252.1">
    <property type="nucleotide sequence ID" value="NZ_CP047344.1"/>
</dbReference>
<protein>
    <recommendedName>
        <fullName evidence="1">Bacteriophage T5 Orf172 DNA-binding domain-containing protein</fullName>
    </recommendedName>
</protein>
<sequence>MDEEFLIMEPAPQLYYPYLANEEIITKGKLPSDYSVGGWIYVMSNKSMPNIYKIGMTTTTPERRAKELYSSSGVPTPFKVELAYYSRSPREDESRVHRILSEFRVNEAREFFETSLEKIKWACNELDLECRERDLSEIAVMTNVICTDKAEELNIEDIFEQEGIYYFGDKNAIAETMIRMAVRLMLKATGFSFYINDGEISLIERADEQYFRSAENRPQREIPDFIKELINGQSKKY</sequence>
<accession>A0A6G6SHG0</accession>
<organism evidence="2 3">
    <name type="scientific">Proteus vulgaris</name>
    <dbReference type="NCBI Taxonomy" id="585"/>
    <lineage>
        <taxon>Bacteria</taxon>
        <taxon>Pseudomonadati</taxon>
        <taxon>Pseudomonadota</taxon>
        <taxon>Gammaproteobacteria</taxon>
        <taxon>Enterobacterales</taxon>
        <taxon>Morganellaceae</taxon>
        <taxon>Proteus</taxon>
    </lineage>
</organism>
<name>A0A6G6SHG0_PROVU</name>
<dbReference type="AlphaFoldDB" id="A0A6G6SHG0"/>
<evidence type="ECO:0000259" key="1">
    <source>
        <dbReference type="SMART" id="SM00974"/>
    </source>
</evidence>
<dbReference type="Pfam" id="PF13455">
    <property type="entry name" value="MUG113"/>
    <property type="match status" value="1"/>
</dbReference>
<keyword evidence="3" id="KW-1185">Reference proteome</keyword>
<dbReference type="EMBL" id="CP047344">
    <property type="protein sequence ID" value="QIF93965.1"/>
    <property type="molecule type" value="Genomic_DNA"/>
</dbReference>
<dbReference type="InterPro" id="IPR018306">
    <property type="entry name" value="Phage_T5_Orf172_DNA-bd"/>
</dbReference>